<dbReference type="GO" id="GO:0019706">
    <property type="term" value="F:protein-cysteine S-palmitoyltransferase activity"/>
    <property type="evidence" value="ECO:0007669"/>
    <property type="project" value="UniProtKB-EC"/>
</dbReference>
<dbReference type="CDD" id="cd02440">
    <property type="entry name" value="AdoMet_MTases"/>
    <property type="match status" value="1"/>
</dbReference>
<dbReference type="InterPro" id="IPR001594">
    <property type="entry name" value="Palmitoyltrfase_DHHC"/>
</dbReference>
<feature type="transmembrane region" description="Helical" evidence="9">
    <location>
        <begin position="157"/>
        <end position="179"/>
    </location>
</feature>
<dbReference type="SUPFAM" id="SSF53335">
    <property type="entry name" value="S-adenosyl-L-methionine-dependent methyltransferases"/>
    <property type="match status" value="1"/>
</dbReference>
<dbReference type="PROSITE" id="PS50216">
    <property type="entry name" value="DHHC"/>
    <property type="match status" value="1"/>
</dbReference>
<accession>A0A5N6L4V3</accession>
<reference evidence="12 13" key="1">
    <citation type="submission" date="2019-06" db="EMBL/GenBank/DDBJ databases">
        <title>A chromosomal-level reference genome of Carpinus fangiana (Coryloideae, Betulaceae).</title>
        <authorList>
            <person name="Yang X."/>
            <person name="Wang Z."/>
            <person name="Zhang L."/>
            <person name="Hao G."/>
            <person name="Liu J."/>
            <person name="Yang Y."/>
        </authorList>
    </citation>
    <scope>NUCLEOTIDE SEQUENCE [LARGE SCALE GENOMIC DNA]</scope>
    <source>
        <strain evidence="12">Cfa_2016G</strain>
        <tissue evidence="12">Leaf</tissue>
    </source>
</reference>
<protein>
    <recommendedName>
        <fullName evidence="9">S-acyltransferase</fullName>
        <ecNumber evidence="9">2.3.1.225</ecNumber>
    </recommendedName>
    <alternativeName>
        <fullName evidence="9">Palmitoyltransferase</fullName>
    </alternativeName>
</protein>
<name>A0A5N6L4V3_9ROSI</name>
<evidence type="ECO:0000256" key="7">
    <source>
        <dbReference type="ARBA" id="ARBA00023136"/>
    </source>
</evidence>
<comment type="domain">
    <text evidence="9">The DHHC domain is required for palmitoyltransferase activity.</text>
</comment>
<comment type="subcellular location">
    <subcellularLocation>
        <location evidence="1">Endomembrane system</location>
        <topology evidence="1">Multi-pass membrane protein</topology>
    </subcellularLocation>
</comment>
<keyword evidence="3 9" id="KW-0808">Transferase</keyword>
<evidence type="ECO:0000313" key="13">
    <source>
        <dbReference type="Proteomes" id="UP000327013"/>
    </source>
</evidence>
<dbReference type="OrthoDB" id="426235at2759"/>
<dbReference type="InterPro" id="IPR033682">
    <property type="entry name" value="PFA4"/>
</dbReference>
<evidence type="ECO:0000256" key="1">
    <source>
        <dbReference type="ARBA" id="ARBA00004127"/>
    </source>
</evidence>
<keyword evidence="4 9" id="KW-0812">Transmembrane</keyword>
<evidence type="ECO:0000259" key="10">
    <source>
        <dbReference type="Pfam" id="PF01529"/>
    </source>
</evidence>
<feature type="transmembrane region" description="Helical" evidence="9">
    <location>
        <begin position="315"/>
        <end position="337"/>
    </location>
</feature>
<keyword evidence="7 9" id="KW-0472">Membrane</keyword>
<dbReference type="AlphaFoldDB" id="A0A5N6L4V3"/>
<keyword evidence="6 9" id="KW-1133">Transmembrane helix</keyword>
<keyword evidence="13" id="KW-1185">Reference proteome</keyword>
<dbReference type="InterPro" id="IPR029063">
    <property type="entry name" value="SAM-dependent_MTases_sf"/>
</dbReference>
<comment type="catalytic activity">
    <reaction evidence="9">
        <text>L-cysteinyl-[protein] + hexadecanoyl-CoA = S-hexadecanoyl-L-cysteinyl-[protein] + CoA</text>
        <dbReference type="Rhea" id="RHEA:36683"/>
        <dbReference type="Rhea" id="RHEA-COMP:10131"/>
        <dbReference type="Rhea" id="RHEA-COMP:11032"/>
        <dbReference type="ChEBI" id="CHEBI:29950"/>
        <dbReference type="ChEBI" id="CHEBI:57287"/>
        <dbReference type="ChEBI" id="CHEBI:57379"/>
        <dbReference type="ChEBI" id="CHEBI:74151"/>
        <dbReference type="EC" id="2.3.1.225"/>
    </reaction>
</comment>
<gene>
    <name evidence="12" type="ORF">FH972_025871</name>
</gene>
<proteinExistence type="inferred from homology"/>
<dbReference type="Pfam" id="PF01529">
    <property type="entry name" value="DHHC"/>
    <property type="match status" value="1"/>
</dbReference>
<comment type="similarity">
    <text evidence="2 9">Belongs to the DHHC palmitoyltransferase family.</text>
</comment>
<evidence type="ECO:0000259" key="11">
    <source>
        <dbReference type="Pfam" id="PF08241"/>
    </source>
</evidence>
<evidence type="ECO:0000256" key="6">
    <source>
        <dbReference type="ARBA" id="ARBA00022989"/>
    </source>
</evidence>
<dbReference type="Gene3D" id="3.40.50.150">
    <property type="entry name" value="Vaccinia Virus protein VP39"/>
    <property type="match status" value="1"/>
</dbReference>
<evidence type="ECO:0000256" key="8">
    <source>
        <dbReference type="ARBA" id="ARBA00023315"/>
    </source>
</evidence>
<dbReference type="PANTHER" id="PTHR12246">
    <property type="entry name" value="PALMITOYLTRANSFERASE ZDHHC16"/>
    <property type="match status" value="1"/>
</dbReference>
<organism evidence="12 13">
    <name type="scientific">Carpinus fangiana</name>
    <dbReference type="NCBI Taxonomy" id="176857"/>
    <lineage>
        <taxon>Eukaryota</taxon>
        <taxon>Viridiplantae</taxon>
        <taxon>Streptophyta</taxon>
        <taxon>Embryophyta</taxon>
        <taxon>Tracheophyta</taxon>
        <taxon>Spermatophyta</taxon>
        <taxon>Magnoliopsida</taxon>
        <taxon>eudicotyledons</taxon>
        <taxon>Gunneridae</taxon>
        <taxon>Pentapetalae</taxon>
        <taxon>rosids</taxon>
        <taxon>fabids</taxon>
        <taxon>Fagales</taxon>
        <taxon>Betulaceae</taxon>
        <taxon>Carpinus</taxon>
    </lineage>
</organism>
<evidence type="ECO:0000256" key="3">
    <source>
        <dbReference type="ARBA" id="ARBA00022679"/>
    </source>
</evidence>
<evidence type="ECO:0000256" key="2">
    <source>
        <dbReference type="ARBA" id="ARBA00008574"/>
    </source>
</evidence>
<dbReference type="HAMAP" id="MF_03199">
    <property type="entry name" value="DHHC_PAT_PFA4"/>
    <property type="match status" value="1"/>
</dbReference>
<evidence type="ECO:0000256" key="5">
    <source>
        <dbReference type="ARBA" id="ARBA00022824"/>
    </source>
</evidence>
<evidence type="ECO:0000256" key="4">
    <source>
        <dbReference type="ARBA" id="ARBA00022692"/>
    </source>
</evidence>
<feature type="transmembrane region" description="Helical" evidence="9">
    <location>
        <begin position="191"/>
        <end position="209"/>
    </location>
</feature>
<keyword evidence="5" id="KW-0256">Endoplasmic reticulum</keyword>
<feature type="domain" description="Methyltransferase type 11" evidence="11">
    <location>
        <begin position="649"/>
        <end position="765"/>
    </location>
</feature>
<dbReference type="InterPro" id="IPR039859">
    <property type="entry name" value="PFA4/ZDH16/20/ERF2-like"/>
</dbReference>
<feature type="domain" description="Palmitoyltransferase DHHC" evidence="10">
    <location>
        <begin position="224"/>
        <end position="354"/>
    </location>
</feature>
<evidence type="ECO:0000313" key="12">
    <source>
        <dbReference type="EMBL" id="KAB8606241.1"/>
    </source>
</evidence>
<feature type="transmembrane region" description="Helical" evidence="9">
    <location>
        <begin position="276"/>
        <end position="295"/>
    </location>
</feature>
<evidence type="ECO:0000256" key="9">
    <source>
        <dbReference type="RuleBase" id="RU079119"/>
    </source>
</evidence>
<dbReference type="GO" id="GO:0008757">
    <property type="term" value="F:S-adenosylmethionine-dependent methyltransferase activity"/>
    <property type="evidence" value="ECO:0007669"/>
    <property type="project" value="InterPro"/>
</dbReference>
<dbReference type="EC" id="2.3.1.225" evidence="9"/>
<dbReference type="EMBL" id="VIBQ01000072">
    <property type="protein sequence ID" value="KAB8606241.1"/>
    <property type="molecule type" value="Genomic_DNA"/>
</dbReference>
<dbReference type="GO" id="GO:0005789">
    <property type="term" value="C:endoplasmic reticulum membrane"/>
    <property type="evidence" value="ECO:0007669"/>
    <property type="project" value="InterPro"/>
</dbReference>
<dbReference type="InterPro" id="IPR013216">
    <property type="entry name" value="Methyltransf_11"/>
</dbReference>
<keyword evidence="8 9" id="KW-0012">Acyltransferase</keyword>
<comment type="caution">
    <text evidence="12">The sequence shown here is derived from an EMBL/GenBank/DDBJ whole genome shotgun (WGS) entry which is preliminary data.</text>
</comment>
<sequence length="900" mass="99622">MEHVFRPRANHAANAPCCDEVVAKRRAQEELDAAAAAATGEQDKARALTAAAAPVGIGAVAWEGCGKDASQVDAREQATMAVGTTREFVGSTVPSCGVNQKTRIPSLGRVSWRPSLQCMCHCRTSELAFSKMLSRRRKCRCSWRKVVVIVMVRLEQLYVPGVLLLISFLSFSSQLLFVYVEPGPLTTRQYIVFNSLIACLLICYARACLTDPGKIPTQWIPAAHDQKRWCRKCEAYKPPRAHHCKECARCITRMDHHCPWTVNCVSHRTFPHFIRFLFYCVIALSYCESLVWTRLAVLWEKRHWPAYHGPTHFELIHLFLLFIVNSLTLFALVLLLGRTVWGLGANMTTIEGWEVERHQSLLRRARAKGGFVTGVSGLQVRLERVEFPYDIGIWKNIACGMGSGNPFSWFWPFAATPTIVKGLAHETNDFNDEGVSWPPPDPDRVPMPKREPMEYQKENVPDFSARDELAAFKARQAQDIRRWESSANTTIRRRRTSFDSNARVVELPSDDEAESEHENTSTKAASAFTPGVLWRNAEGEQLKDFGVDETVDYYDTKDDDAAVCIIAVRHRHSASGECLTHTSRSADPFFPNSERTIYYCSLTSRMATSTTAAPDNWSSEAYSAAASFVPALATKVQQYLAPQPTDRILDIGCGDGPLTLALAAHLDPARGGAILGLDASPTMIAAAQRAASTAPAAHHSVATFHVHDCRSLAPAAVAHVGLAPASFDALFSNAALHWILRDAGAREGLFREALQLVRPGGRFVFEMGGAGNVAETHAALRMALAYRGVAWEAVDAADPWYFASERWMRGALEAAGWRVELVESEYRPTKLTDKNGGGGSGLEGWVRLMGAQFLQAVAEGEREGVVRDVCEAVKRCVEREDGTEWLGYVRLRGIARRPEA</sequence>
<dbReference type="Proteomes" id="UP000327013">
    <property type="component" value="Unassembled WGS sequence"/>
</dbReference>
<dbReference type="Pfam" id="PF08241">
    <property type="entry name" value="Methyltransf_11"/>
    <property type="match status" value="1"/>
</dbReference>